<dbReference type="Gramene" id="EME29580">
    <property type="protein sequence ID" value="EME29580"/>
    <property type="gene ID" value="Gasu_30190"/>
</dbReference>
<evidence type="ECO:0000256" key="10">
    <source>
        <dbReference type="SAM" id="MobiDB-lite"/>
    </source>
</evidence>
<name>M2WZS1_GALSU</name>
<dbReference type="STRING" id="130081.M2WZS1"/>
<dbReference type="InterPro" id="IPR001126">
    <property type="entry name" value="UmuC"/>
</dbReference>
<dbReference type="GO" id="GO:0005657">
    <property type="term" value="C:replication fork"/>
    <property type="evidence" value="ECO:0007669"/>
    <property type="project" value="TreeGrafter"/>
</dbReference>
<dbReference type="RefSeq" id="XP_005706100.1">
    <property type="nucleotide sequence ID" value="XM_005706043.1"/>
</dbReference>
<dbReference type="InterPro" id="IPR017961">
    <property type="entry name" value="DNA_pol_Y-fam_little_finger"/>
</dbReference>
<protein>
    <recommendedName>
        <fullName evidence="9">DNA polymerase eta</fullName>
    </recommendedName>
</protein>
<dbReference type="eggNOG" id="KOG2095">
    <property type="taxonomic scope" value="Eukaryota"/>
</dbReference>
<keyword evidence="2 12" id="KW-0808">Transferase</keyword>
<dbReference type="SUPFAM" id="SSF56672">
    <property type="entry name" value="DNA/RNA polymerases"/>
    <property type="match status" value="1"/>
</dbReference>
<dbReference type="AlphaFoldDB" id="M2WZS1"/>
<accession>M2WZS1</accession>
<evidence type="ECO:0000256" key="8">
    <source>
        <dbReference type="ARBA" id="ARBA00023242"/>
    </source>
</evidence>
<evidence type="ECO:0000259" key="11">
    <source>
        <dbReference type="PROSITE" id="PS50173"/>
    </source>
</evidence>
<keyword evidence="5" id="KW-0863">Zinc-finger</keyword>
<reference evidence="13" key="1">
    <citation type="journal article" date="2013" name="Science">
        <title>Gene transfer from bacteria and archaea facilitated evolution of an extremophilic eukaryote.</title>
        <authorList>
            <person name="Schonknecht G."/>
            <person name="Chen W.H."/>
            <person name="Ternes C.M."/>
            <person name="Barbier G.G."/>
            <person name="Shrestha R.P."/>
            <person name="Stanke M."/>
            <person name="Brautigam A."/>
            <person name="Baker B.J."/>
            <person name="Banfield J.F."/>
            <person name="Garavito R.M."/>
            <person name="Carr K."/>
            <person name="Wilkerson C."/>
            <person name="Rensing S.A."/>
            <person name="Gagneul D."/>
            <person name="Dickenson N.E."/>
            <person name="Oesterhelt C."/>
            <person name="Lercher M.J."/>
            <person name="Weber A.P."/>
        </authorList>
    </citation>
    <scope>NUCLEOTIDE SEQUENCE [LARGE SCALE GENOMIC DNA]</scope>
    <source>
        <strain evidence="13">074W</strain>
    </source>
</reference>
<dbReference type="InterPro" id="IPR043128">
    <property type="entry name" value="Rev_trsase/Diguanyl_cyclase"/>
</dbReference>
<dbReference type="Pfam" id="PF21704">
    <property type="entry name" value="POLH-Rev1_HhH"/>
    <property type="match status" value="1"/>
</dbReference>
<dbReference type="Pfam" id="PF11799">
    <property type="entry name" value="IMS_C"/>
    <property type="match status" value="1"/>
</dbReference>
<feature type="compositionally biased region" description="Polar residues" evidence="10">
    <location>
        <begin position="468"/>
        <end position="484"/>
    </location>
</feature>
<evidence type="ECO:0000256" key="9">
    <source>
        <dbReference type="ARBA" id="ARBA00044975"/>
    </source>
</evidence>
<dbReference type="Gene3D" id="3.40.1170.60">
    <property type="match status" value="1"/>
</dbReference>
<dbReference type="GO" id="GO:0035861">
    <property type="term" value="C:site of double-strand break"/>
    <property type="evidence" value="ECO:0007669"/>
    <property type="project" value="TreeGrafter"/>
</dbReference>
<dbReference type="OMA" id="AWPCSNL"/>
<dbReference type="PIRSF" id="PIRSF036603">
    <property type="entry name" value="DPol_eta"/>
    <property type="match status" value="1"/>
</dbReference>
<organism evidence="12 13">
    <name type="scientific">Galdieria sulphuraria</name>
    <name type="common">Red alga</name>
    <dbReference type="NCBI Taxonomy" id="130081"/>
    <lineage>
        <taxon>Eukaryota</taxon>
        <taxon>Rhodophyta</taxon>
        <taxon>Bangiophyceae</taxon>
        <taxon>Galdieriales</taxon>
        <taxon>Galdieriaceae</taxon>
        <taxon>Galdieria</taxon>
    </lineage>
</organism>
<evidence type="ECO:0000256" key="5">
    <source>
        <dbReference type="ARBA" id="ARBA00022771"/>
    </source>
</evidence>
<dbReference type="EMBL" id="KB454507">
    <property type="protein sequence ID" value="EME29580.1"/>
    <property type="molecule type" value="Genomic_DNA"/>
</dbReference>
<evidence type="ECO:0000256" key="6">
    <source>
        <dbReference type="ARBA" id="ARBA00022833"/>
    </source>
</evidence>
<evidence type="ECO:0000313" key="12">
    <source>
        <dbReference type="EMBL" id="EME29580.1"/>
    </source>
</evidence>
<dbReference type="GO" id="GO:0003684">
    <property type="term" value="F:damaged DNA binding"/>
    <property type="evidence" value="ECO:0007669"/>
    <property type="project" value="InterPro"/>
</dbReference>
<keyword evidence="7" id="KW-0234">DNA repair</keyword>
<feature type="region of interest" description="Disordered" evidence="10">
    <location>
        <begin position="468"/>
        <end position="487"/>
    </location>
</feature>
<keyword evidence="12" id="KW-0548">Nucleotidyltransferase</keyword>
<dbReference type="SUPFAM" id="SSF100879">
    <property type="entry name" value="Lesion bypass DNA polymerase (Y-family), little finger domain"/>
    <property type="match status" value="1"/>
</dbReference>
<dbReference type="GeneID" id="17088364"/>
<dbReference type="Pfam" id="PF00817">
    <property type="entry name" value="IMS"/>
    <property type="match status" value="1"/>
</dbReference>
<dbReference type="InterPro" id="IPR052230">
    <property type="entry name" value="DNA_polymerase_eta"/>
</dbReference>
<dbReference type="GO" id="GO:0003887">
    <property type="term" value="F:DNA-directed DNA polymerase activity"/>
    <property type="evidence" value="ECO:0007669"/>
    <property type="project" value="TreeGrafter"/>
</dbReference>
<dbReference type="GO" id="GO:0005634">
    <property type="term" value="C:nucleus"/>
    <property type="evidence" value="ECO:0007669"/>
    <property type="project" value="UniProtKB-SubCell"/>
</dbReference>
<dbReference type="FunFam" id="1.10.150.20:FF:000014">
    <property type="entry name" value="Polymerase (DNA directed), eta"/>
    <property type="match status" value="1"/>
</dbReference>
<evidence type="ECO:0000256" key="2">
    <source>
        <dbReference type="ARBA" id="ARBA00022679"/>
    </source>
</evidence>
<feature type="domain" description="UmuC" evidence="11">
    <location>
        <begin position="20"/>
        <end position="274"/>
    </location>
</feature>
<dbReference type="GO" id="GO:0051276">
    <property type="term" value="P:chromosome organization"/>
    <property type="evidence" value="ECO:0007669"/>
    <property type="project" value="UniProtKB-ARBA"/>
</dbReference>
<dbReference type="KEGG" id="gsl:Gasu_30190"/>
<gene>
    <name evidence="12" type="ORF">Gasu_30190</name>
</gene>
<dbReference type="GO" id="GO:0042276">
    <property type="term" value="P:error-prone translesion synthesis"/>
    <property type="evidence" value="ECO:0007669"/>
    <property type="project" value="TreeGrafter"/>
</dbReference>
<dbReference type="FunFam" id="3.40.1170.60:FF:000008">
    <property type="entry name" value="DNA polymerase eta subunit"/>
    <property type="match status" value="1"/>
</dbReference>
<dbReference type="GO" id="GO:0070987">
    <property type="term" value="P:error-free translesion synthesis"/>
    <property type="evidence" value="ECO:0007669"/>
    <property type="project" value="UniProtKB-ARBA"/>
</dbReference>
<dbReference type="GO" id="GO:0009314">
    <property type="term" value="P:response to radiation"/>
    <property type="evidence" value="ECO:0007669"/>
    <property type="project" value="TreeGrafter"/>
</dbReference>
<dbReference type="Gene3D" id="3.30.70.270">
    <property type="match status" value="1"/>
</dbReference>
<dbReference type="Gene3D" id="1.10.150.20">
    <property type="entry name" value="5' to 3' exonuclease, C-terminal subdomain"/>
    <property type="match status" value="1"/>
</dbReference>
<dbReference type="InterPro" id="IPR036775">
    <property type="entry name" value="DNA_pol_Y-fam_lit_finger_sf"/>
</dbReference>
<keyword evidence="3" id="KW-0479">Metal-binding</keyword>
<evidence type="ECO:0000256" key="4">
    <source>
        <dbReference type="ARBA" id="ARBA00022763"/>
    </source>
</evidence>
<sequence>MASDEYTNFAHSDLEQFPVIIHLDLDCFYAQVESVRLGLDPSTPLCVQQWDGVIAVNYAAREYGISRHERIEKVKEKCPNCVLVHVETVGFPDQSSSRENVSNPDLLNHGKSETKVSLDRYREASAKIFQLLFSYSELCEKASIDEAYLDVSEQVQDILVATRNQRSSIGSIFEQLSMTEKERAYYFETIFQPFGKRELPLSQILSIGCAIAAKIRYAIYSQFNYTSSAGIAENKLLAKLGSSLNKPNRQTLISPKAVPFLLENLPLKKLRGLGGKLGTRIEERTNAKTAKEAQNVTLEKWNEIVGRENAEWIYNLVRGIDYSPVNARGITKSILAAKSFKAECSWEGMEKWIKILAYELCERLRKDETMNSRRPINFIVHYSSVGSVSSSKSIPFPNGKDRVSSLSRNAMKILKTANNFCFPCNRLSLSVTKFLKTSSDLGSIAAFLKPQENHQKLVEELVQESSSIKSSETTAEETASNLQQPPEKCKVVEVEQREEEDYILAQRMQVEEWLKLRSEGDYNCDDRRESRKKKRRVQTLDHFFHK</sequence>
<dbReference type="InterPro" id="IPR043502">
    <property type="entry name" value="DNA/RNA_pol_sf"/>
</dbReference>
<evidence type="ECO:0000256" key="1">
    <source>
        <dbReference type="ARBA" id="ARBA00004123"/>
    </source>
</evidence>
<dbReference type="PANTHER" id="PTHR45873">
    <property type="entry name" value="DNA POLYMERASE ETA"/>
    <property type="match status" value="1"/>
</dbReference>
<dbReference type="GO" id="GO:0008270">
    <property type="term" value="F:zinc ion binding"/>
    <property type="evidence" value="ECO:0007669"/>
    <property type="project" value="UniProtKB-KW"/>
</dbReference>
<proteinExistence type="predicted"/>
<keyword evidence="8" id="KW-0539">Nucleus</keyword>
<keyword evidence="13" id="KW-1185">Reference proteome</keyword>
<dbReference type="OrthoDB" id="5723at2759"/>
<evidence type="ECO:0000256" key="7">
    <source>
        <dbReference type="ARBA" id="ARBA00023204"/>
    </source>
</evidence>
<evidence type="ECO:0000313" key="13">
    <source>
        <dbReference type="Proteomes" id="UP000030680"/>
    </source>
</evidence>
<comment type="subcellular location">
    <subcellularLocation>
        <location evidence="1">Nucleus</location>
    </subcellularLocation>
</comment>
<dbReference type="Gene3D" id="3.30.1490.100">
    <property type="entry name" value="DNA polymerase, Y-family, little finger domain"/>
    <property type="match status" value="1"/>
</dbReference>
<dbReference type="PROSITE" id="PS50173">
    <property type="entry name" value="UMUC"/>
    <property type="match status" value="1"/>
</dbReference>
<dbReference type="GO" id="GO:0006281">
    <property type="term" value="P:DNA repair"/>
    <property type="evidence" value="ECO:0007669"/>
    <property type="project" value="UniProtKB-KW"/>
</dbReference>
<keyword evidence="4" id="KW-0227">DNA damage</keyword>
<dbReference type="Proteomes" id="UP000030680">
    <property type="component" value="Unassembled WGS sequence"/>
</dbReference>
<keyword evidence="6" id="KW-0862">Zinc</keyword>
<dbReference type="PANTHER" id="PTHR45873:SF1">
    <property type="entry name" value="DNA POLYMERASE ETA"/>
    <property type="match status" value="1"/>
</dbReference>
<evidence type="ECO:0000256" key="3">
    <source>
        <dbReference type="ARBA" id="ARBA00022723"/>
    </source>
</evidence>